<gene>
    <name evidence="2" type="ORF">DNTS_004497</name>
</gene>
<evidence type="ECO:0000259" key="1">
    <source>
        <dbReference type="PROSITE" id="PS50041"/>
    </source>
</evidence>
<dbReference type="PANTHER" id="PTHR45784">
    <property type="entry name" value="C-TYPE LECTIN DOMAIN FAMILY 20 MEMBER A-RELATED"/>
    <property type="match status" value="1"/>
</dbReference>
<organism evidence="2 3">
    <name type="scientific">Danionella cerebrum</name>
    <dbReference type="NCBI Taxonomy" id="2873325"/>
    <lineage>
        <taxon>Eukaryota</taxon>
        <taxon>Metazoa</taxon>
        <taxon>Chordata</taxon>
        <taxon>Craniata</taxon>
        <taxon>Vertebrata</taxon>
        <taxon>Euteleostomi</taxon>
        <taxon>Actinopterygii</taxon>
        <taxon>Neopterygii</taxon>
        <taxon>Teleostei</taxon>
        <taxon>Ostariophysi</taxon>
        <taxon>Cypriniformes</taxon>
        <taxon>Danionidae</taxon>
        <taxon>Danioninae</taxon>
        <taxon>Danionella</taxon>
    </lineage>
</organism>
<evidence type="ECO:0000313" key="3">
    <source>
        <dbReference type="Proteomes" id="UP000316079"/>
    </source>
</evidence>
<dbReference type="AlphaFoldDB" id="A0A553REF0"/>
<dbReference type="InterPro" id="IPR016187">
    <property type="entry name" value="CTDL_fold"/>
</dbReference>
<comment type="caution">
    <text evidence="2">The sequence shown here is derived from an EMBL/GenBank/DDBJ whole genome shotgun (WGS) entry which is preliminary data.</text>
</comment>
<dbReference type="SMART" id="SM00034">
    <property type="entry name" value="CLECT"/>
    <property type="match status" value="1"/>
</dbReference>
<dbReference type="Gene3D" id="3.10.100.10">
    <property type="entry name" value="Mannose-Binding Protein A, subunit A"/>
    <property type="match status" value="1"/>
</dbReference>
<dbReference type="PROSITE" id="PS50041">
    <property type="entry name" value="C_TYPE_LECTIN_2"/>
    <property type="match status" value="1"/>
</dbReference>
<dbReference type="SUPFAM" id="SSF56436">
    <property type="entry name" value="C-type lectin-like"/>
    <property type="match status" value="1"/>
</dbReference>
<proteinExistence type="predicted"/>
<name>A0A553REF0_9TELE</name>
<dbReference type="STRING" id="623744.A0A553REF0"/>
<dbReference type="Pfam" id="PF00059">
    <property type="entry name" value="Lectin_C"/>
    <property type="match status" value="1"/>
</dbReference>
<dbReference type="PANTHER" id="PTHR45784:SF3">
    <property type="entry name" value="C-TYPE LECTIN DOMAIN FAMILY 4 MEMBER K-LIKE-RELATED"/>
    <property type="match status" value="1"/>
</dbReference>
<dbReference type="Proteomes" id="UP000316079">
    <property type="component" value="Unassembled WGS sequence"/>
</dbReference>
<keyword evidence="3" id="KW-1185">Reference proteome</keyword>
<dbReference type="EMBL" id="SRMA01024352">
    <property type="protein sequence ID" value="TRZ00575.1"/>
    <property type="molecule type" value="Genomic_DNA"/>
</dbReference>
<dbReference type="InterPro" id="IPR001304">
    <property type="entry name" value="C-type_lectin-like"/>
</dbReference>
<reference evidence="2 3" key="1">
    <citation type="journal article" date="2019" name="Sci. Data">
        <title>Hybrid genome assembly and annotation of Danionella translucida.</title>
        <authorList>
            <person name="Kadobianskyi M."/>
            <person name="Schulze L."/>
            <person name="Schuelke M."/>
            <person name="Judkewitz B."/>
        </authorList>
    </citation>
    <scope>NUCLEOTIDE SEQUENCE [LARGE SCALE GENOMIC DNA]</scope>
    <source>
        <strain evidence="2 3">Bolton</strain>
    </source>
</reference>
<protein>
    <recommendedName>
        <fullName evidence="1">C-type lectin domain-containing protein</fullName>
    </recommendedName>
</protein>
<accession>A0A553REF0</accession>
<evidence type="ECO:0000313" key="2">
    <source>
        <dbReference type="EMBL" id="TRZ00575.1"/>
    </source>
</evidence>
<dbReference type="InterPro" id="IPR016186">
    <property type="entry name" value="C-type_lectin-like/link_sf"/>
</dbReference>
<sequence length="146" mass="16512">MIVSSDELSTFSFLSEMNQTQSFVLLLSALCSVSECVQRQYYFINMKKTWAEAQSYCREQYTDLATMENMDDMNEVMKIVDPNILIWIGLQKTGHDKWKWSSGDPALYLKWASGEAGGSGECGAMKNGAFEDLPCNDPCYFICSCE</sequence>
<feature type="domain" description="C-type lectin" evidence="1">
    <location>
        <begin position="41"/>
        <end position="144"/>
    </location>
</feature>
<dbReference type="OrthoDB" id="6369810at2759"/>